<accession>A0AAD1Z1A8</accession>
<dbReference type="Proteomes" id="UP000834106">
    <property type="component" value="Chromosome 5"/>
</dbReference>
<evidence type="ECO:0000313" key="3">
    <source>
        <dbReference type="Proteomes" id="UP000834106"/>
    </source>
</evidence>
<sequence>MQHHNSQKLNLKRPLSFTSPKSAFGGDYHRFDADSDRGKPNQDDDQVVVVKNPSAAVEKSTSDGLTVEGIIVNVWSIYDENERDWKSHASAIAQSIHLIKTRLRGTKGNTNNSSRIFYYSVLEQYLGFRIADATNVSRSMFRKS</sequence>
<reference evidence="2" key="1">
    <citation type="submission" date="2023-05" db="EMBL/GenBank/DDBJ databases">
        <authorList>
            <person name="Huff M."/>
        </authorList>
    </citation>
    <scope>NUCLEOTIDE SEQUENCE</scope>
</reference>
<keyword evidence="3" id="KW-1185">Reference proteome</keyword>
<proteinExistence type="predicted"/>
<evidence type="ECO:0000313" key="2">
    <source>
        <dbReference type="EMBL" id="CAI9760879.1"/>
    </source>
</evidence>
<protein>
    <submittedName>
        <fullName evidence="2">Uncharacterized protein</fullName>
    </submittedName>
</protein>
<feature type="compositionally biased region" description="Basic and acidic residues" evidence="1">
    <location>
        <begin position="27"/>
        <end position="42"/>
    </location>
</feature>
<dbReference type="EMBL" id="OU503040">
    <property type="protein sequence ID" value="CAI9760879.1"/>
    <property type="molecule type" value="Genomic_DNA"/>
</dbReference>
<dbReference type="AlphaFoldDB" id="A0AAD1Z1A8"/>
<feature type="region of interest" description="Disordered" evidence="1">
    <location>
        <begin position="1"/>
        <end position="48"/>
    </location>
</feature>
<organism evidence="2 3">
    <name type="scientific">Fraxinus pennsylvanica</name>
    <dbReference type="NCBI Taxonomy" id="56036"/>
    <lineage>
        <taxon>Eukaryota</taxon>
        <taxon>Viridiplantae</taxon>
        <taxon>Streptophyta</taxon>
        <taxon>Embryophyta</taxon>
        <taxon>Tracheophyta</taxon>
        <taxon>Spermatophyta</taxon>
        <taxon>Magnoliopsida</taxon>
        <taxon>eudicotyledons</taxon>
        <taxon>Gunneridae</taxon>
        <taxon>Pentapetalae</taxon>
        <taxon>asterids</taxon>
        <taxon>lamiids</taxon>
        <taxon>Lamiales</taxon>
        <taxon>Oleaceae</taxon>
        <taxon>Oleeae</taxon>
        <taxon>Fraxinus</taxon>
    </lineage>
</organism>
<gene>
    <name evidence="2" type="ORF">FPE_LOCUS8309</name>
</gene>
<evidence type="ECO:0000256" key="1">
    <source>
        <dbReference type="SAM" id="MobiDB-lite"/>
    </source>
</evidence>
<name>A0AAD1Z1A8_9LAMI</name>